<evidence type="ECO:0000313" key="8">
    <source>
        <dbReference type="Proteomes" id="UP000237144"/>
    </source>
</evidence>
<evidence type="ECO:0000256" key="4">
    <source>
        <dbReference type="ARBA" id="ARBA00022691"/>
    </source>
</evidence>
<comment type="caution">
    <text evidence="7">The sequence shown here is derived from an EMBL/GenBank/DDBJ whole genome shotgun (WGS) entry which is preliminary data.</text>
</comment>
<dbReference type="EMBL" id="PJQD01000038">
    <property type="protein sequence ID" value="POY73239.1"/>
    <property type="molecule type" value="Genomic_DNA"/>
</dbReference>
<evidence type="ECO:0000313" key="7">
    <source>
        <dbReference type="EMBL" id="POY73239.1"/>
    </source>
</evidence>
<dbReference type="PANTHER" id="PTHR12843">
    <property type="entry name" value="PROTEIN-LYSINE N-METHYLTRANSFERASE METTL10"/>
    <property type="match status" value="1"/>
</dbReference>
<evidence type="ECO:0000256" key="2">
    <source>
        <dbReference type="ARBA" id="ARBA00022603"/>
    </source>
</evidence>
<evidence type="ECO:0000259" key="6">
    <source>
        <dbReference type="Pfam" id="PF13847"/>
    </source>
</evidence>
<comment type="similarity">
    <text evidence="5">Belongs to the class I-like SAM-binding methyltransferase superfamily. EFM4 family.</text>
</comment>
<dbReference type="Gene3D" id="3.40.50.150">
    <property type="entry name" value="Vaccinia Virus protein VP39"/>
    <property type="match status" value="1"/>
</dbReference>
<keyword evidence="8" id="KW-1185">Reference proteome</keyword>
<keyword evidence="5" id="KW-0813">Transport</keyword>
<evidence type="ECO:0000256" key="5">
    <source>
        <dbReference type="HAMAP-Rule" id="MF_03188"/>
    </source>
</evidence>
<comment type="subcellular location">
    <subcellularLocation>
        <location evidence="5">Cytoplasm</location>
    </subcellularLocation>
</comment>
<dbReference type="HAMAP" id="MF_03188">
    <property type="entry name" value="Methyltr_EFM4"/>
    <property type="match status" value="1"/>
</dbReference>
<dbReference type="SUPFAM" id="SSF53335">
    <property type="entry name" value="S-adenosyl-L-methionine-dependent methyltransferases"/>
    <property type="match status" value="1"/>
</dbReference>
<sequence length="256" mass="27656">MAAEALQRAIKELAESGDAPELGAPLPPSKLGTQEHWDSVYEREVKMFKEIGDEGEVWFGEDAAQDMVEWAEEHFPQTAGRILDVGTGNGQLLFAFSAAGYTSLTGIDYSPLSIQLANDILGARAAPDSEYTLSDPPPRFFVADILQVALGQEVDGVTGQQWDLITDKGTYDAVCLSDEKREGKSLQALYVESIARLLPKGGIFLITSCNWTQAELEKAFVSDATGLSVHSNVPRASFQFGGSTGSSITTVAFEKR</sequence>
<keyword evidence="1 5" id="KW-0963">Cytoplasm</keyword>
<dbReference type="AlphaFoldDB" id="A0A2S5B905"/>
<reference evidence="7 8" key="1">
    <citation type="journal article" date="2018" name="Front. Microbiol.">
        <title>Prospects for Fungal Bioremediation of Acidic Radioactive Waste Sites: Characterization and Genome Sequence of Rhodotorula taiwanensis MD1149.</title>
        <authorList>
            <person name="Tkavc R."/>
            <person name="Matrosova V.Y."/>
            <person name="Grichenko O.E."/>
            <person name="Gostincar C."/>
            <person name="Volpe R.P."/>
            <person name="Klimenkova P."/>
            <person name="Gaidamakova E.K."/>
            <person name="Zhou C.E."/>
            <person name="Stewart B.J."/>
            <person name="Lyman M.G."/>
            <person name="Malfatti S.A."/>
            <person name="Rubinfeld B."/>
            <person name="Courtot M."/>
            <person name="Singh J."/>
            <person name="Dalgard C.L."/>
            <person name="Hamilton T."/>
            <person name="Frey K.G."/>
            <person name="Gunde-Cimerman N."/>
            <person name="Dugan L."/>
            <person name="Daly M.J."/>
        </authorList>
    </citation>
    <scope>NUCLEOTIDE SEQUENCE [LARGE SCALE GENOMIC DNA]</scope>
    <source>
        <strain evidence="7 8">MD1149</strain>
    </source>
</reference>
<dbReference type="EC" id="2.1.1.-" evidence="5"/>
<organism evidence="7 8">
    <name type="scientific">Rhodotorula taiwanensis</name>
    <dbReference type="NCBI Taxonomy" id="741276"/>
    <lineage>
        <taxon>Eukaryota</taxon>
        <taxon>Fungi</taxon>
        <taxon>Dikarya</taxon>
        <taxon>Basidiomycota</taxon>
        <taxon>Pucciniomycotina</taxon>
        <taxon>Microbotryomycetes</taxon>
        <taxon>Sporidiobolales</taxon>
        <taxon>Sporidiobolaceae</taxon>
        <taxon>Rhodotorula</taxon>
    </lineage>
</organism>
<protein>
    <recommendedName>
        <fullName evidence="5">Protein-lysine N-methyltransferase EFM4</fullName>
        <ecNumber evidence="5">2.1.1.-</ecNumber>
    </recommendedName>
    <alternativeName>
        <fullName evidence="5">Elongation factor methyltransferase 4</fullName>
    </alternativeName>
</protein>
<keyword evidence="2 5" id="KW-0489">Methyltransferase</keyword>
<gene>
    <name evidence="5" type="primary">EFM4</name>
    <name evidence="7" type="ORF">BMF94_3572</name>
</gene>
<comment type="function">
    <text evidence="5">S-adenosyl-L-methionine-dependent protein-lysine N-methyltransferase that mono- and dimethylates elongation factor 1-alpha at 'Lys-316'. May play a role in intracellular transport.</text>
</comment>
<dbReference type="GO" id="GO:0016279">
    <property type="term" value="F:protein-lysine N-methyltransferase activity"/>
    <property type="evidence" value="ECO:0007669"/>
    <property type="project" value="UniProtKB-UniRule"/>
</dbReference>
<dbReference type="InterPro" id="IPR025714">
    <property type="entry name" value="Methyltranfer_dom"/>
</dbReference>
<dbReference type="OrthoDB" id="10069295at2759"/>
<proteinExistence type="inferred from homology"/>
<feature type="domain" description="Methyltransferase" evidence="6">
    <location>
        <begin position="80"/>
        <end position="225"/>
    </location>
</feature>
<dbReference type="PANTHER" id="PTHR12843:SF5">
    <property type="entry name" value="EEF1A LYSINE METHYLTRANSFERASE 2"/>
    <property type="match status" value="1"/>
</dbReference>
<dbReference type="CDD" id="cd02440">
    <property type="entry name" value="AdoMet_MTases"/>
    <property type="match status" value="1"/>
</dbReference>
<dbReference type="InterPro" id="IPR026635">
    <property type="entry name" value="Efm4/METTL10"/>
</dbReference>
<accession>A0A2S5B905</accession>
<evidence type="ECO:0000256" key="1">
    <source>
        <dbReference type="ARBA" id="ARBA00022490"/>
    </source>
</evidence>
<dbReference type="GO" id="GO:0032259">
    <property type="term" value="P:methylation"/>
    <property type="evidence" value="ECO:0007669"/>
    <property type="project" value="UniProtKB-KW"/>
</dbReference>
<dbReference type="GO" id="GO:0005737">
    <property type="term" value="C:cytoplasm"/>
    <property type="evidence" value="ECO:0007669"/>
    <property type="project" value="UniProtKB-SubCell"/>
</dbReference>
<keyword evidence="4 5" id="KW-0949">S-adenosyl-L-methionine</keyword>
<keyword evidence="3 5" id="KW-0808">Transferase</keyword>
<dbReference type="Pfam" id="PF13847">
    <property type="entry name" value="Methyltransf_31"/>
    <property type="match status" value="1"/>
</dbReference>
<evidence type="ECO:0000256" key="3">
    <source>
        <dbReference type="ARBA" id="ARBA00022679"/>
    </source>
</evidence>
<name>A0A2S5B905_9BASI</name>
<dbReference type="Proteomes" id="UP000237144">
    <property type="component" value="Unassembled WGS sequence"/>
</dbReference>
<dbReference type="STRING" id="741276.A0A2S5B905"/>
<dbReference type="GO" id="GO:0016192">
    <property type="term" value="P:vesicle-mediated transport"/>
    <property type="evidence" value="ECO:0007669"/>
    <property type="project" value="UniProtKB-UniRule"/>
</dbReference>
<dbReference type="InterPro" id="IPR029063">
    <property type="entry name" value="SAM-dependent_MTases_sf"/>
</dbReference>